<feature type="domain" description="SusD-like N-terminal" evidence="7">
    <location>
        <begin position="99"/>
        <end position="223"/>
    </location>
</feature>
<evidence type="ECO:0000256" key="4">
    <source>
        <dbReference type="ARBA" id="ARBA00023136"/>
    </source>
</evidence>
<dbReference type="InterPro" id="IPR033985">
    <property type="entry name" value="SusD-like_N"/>
</dbReference>
<dbReference type="Gene3D" id="1.25.40.390">
    <property type="match status" value="1"/>
</dbReference>
<protein>
    <submittedName>
        <fullName evidence="8">Starch-binding associating with outer membrane</fullName>
    </submittedName>
</protein>
<evidence type="ECO:0000256" key="5">
    <source>
        <dbReference type="ARBA" id="ARBA00023237"/>
    </source>
</evidence>
<evidence type="ECO:0000256" key="2">
    <source>
        <dbReference type="ARBA" id="ARBA00006275"/>
    </source>
</evidence>
<keyword evidence="9" id="KW-1185">Reference proteome</keyword>
<dbReference type="Pfam" id="PF14322">
    <property type="entry name" value="SusD-like_3"/>
    <property type="match status" value="1"/>
</dbReference>
<dbReference type="AlphaFoldDB" id="A0A1G8GC09"/>
<keyword evidence="3" id="KW-0732">Signal</keyword>
<dbReference type="GO" id="GO:0009279">
    <property type="term" value="C:cell outer membrane"/>
    <property type="evidence" value="ECO:0007669"/>
    <property type="project" value="UniProtKB-SubCell"/>
</dbReference>
<evidence type="ECO:0000256" key="1">
    <source>
        <dbReference type="ARBA" id="ARBA00004442"/>
    </source>
</evidence>
<evidence type="ECO:0000259" key="7">
    <source>
        <dbReference type="Pfam" id="PF14322"/>
    </source>
</evidence>
<keyword evidence="4" id="KW-0472">Membrane</keyword>
<evidence type="ECO:0000313" key="8">
    <source>
        <dbReference type="EMBL" id="SDH91925.1"/>
    </source>
</evidence>
<accession>A0A1G8GC09</accession>
<dbReference type="SUPFAM" id="SSF48452">
    <property type="entry name" value="TPR-like"/>
    <property type="match status" value="1"/>
</dbReference>
<keyword evidence="5" id="KW-0998">Cell outer membrane</keyword>
<evidence type="ECO:0000313" key="9">
    <source>
        <dbReference type="Proteomes" id="UP000199705"/>
    </source>
</evidence>
<sequence>MKLFKTIFAALIVSALFTNCKKVLDKEDLTHSTPGQIFNDSTVAILNINYLYTANQPGWFGDTGGAIGSGGDKCDEFYSDNAYVKGTVTIETVGDIGTSVNISNNYGRIRNINQTLQDLDASTLPASTKNRYKAQAYFWRAFRYFDLVRLYGGVPLVLKPLDAIGQDAKNAALLPRNKTSECFKQIVSDLDSCIKYLPAKWSGSDYGRISSAAAAAFKGRVLLTYASPQFNPSNDAARWQTAADANDKAMQILSANNYGLNPSYDNMWFTENSSNPEAILITGFNTSSTDQNQNNNTYDNATRPAYLGTKGGSNQPTWDIVKSYPMLDGKAPGTSLKYTYDDAKFFDNRDPRFNKTIAYNGCNWPINGNSSYRLWTYFYYNKADGSGVKTTEPASATGSGFYLRKAIDPNVSVANTPYVGTDWMEIRYAEVLLNQAECAAALGNVTTGYTNIAAIRKRAGIEAGADNLYGLDAGMSPDQMINAIMNERKIEFAFEGKRYWDLRRRKLLESTLNGSKRTGLTVTLNNNASGKDYLTGTRDALAAASLDALYSSSFTVKTKTMDSYNIAVQSGDYFFGIPSAALLNNINLQQNNTWGGPFDPLQ</sequence>
<proteinExistence type="inferred from homology"/>
<dbReference type="InterPro" id="IPR011990">
    <property type="entry name" value="TPR-like_helical_dom_sf"/>
</dbReference>
<name>A0A1G8GC09_9SPHI</name>
<evidence type="ECO:0000259" key="6">
    <source>
        <dbReference type="Pfam" id="PF07980"/>
    </source>
</evidence>
<dbReference type="Proteomes" id="UP000199705">
    <property type="component" value="Unassembled WGS sequence"/>
</dbReference>
<dbReference type="RefSeq" id="WP_091172325.1">
    <property type="nucleotide sequence ID" value="NZ_FNCG01000014.1"/>
</dbReference>
<gene>
    <name evidence="8" type="ORF">SAMN05192573_1143</name>
</gene>
<dbReference type="InterPro" id="IPR012944">
    <property type="entry name" value="SusD_RagB_dom"/>
</dbReference>
<dbReference type="STRING" id="551996.SAMN05192573_1143"/>
<dbReference type="EMBL" id="FNCG01000014">
    <property type="protein sequence ID" value="SDH91925.1"/>
    <property type="molecule type" value="Genomic_DNA"/>
</dbReference>
<organism evidence="8 9">
    <name type="scientific">Mucilaginibacter gossypii</name>
    <dbReference type="NCBI Taxonomy" id="551996"/>
    <lineage>
        <taxon>Bacteria</taxon>
        <taxon>Pseudomonadati</taxon>
        <taxon>Bacteroidota</taxon>
        <taxon>Sphingobacteriia</taxon>
        <taxon>Sphingobacteriales</taxon>
        <taxon>Sphingobacteriaceae</taxon>
        <taxon>Mucilaginibacter</taxon>
    </lineage>
</organism>
<feature type="domain" description="RagB/SusD" evidence="6">
    <location>
        <begin position="277"/>
        <end position="594"/>
    </location>
</feature>
<comment type="subcellular location">
    <subcellularLocation>
        <location evidence="1">Cell outer membrane</location>
    </subcellularLocation>
</comment>
<evidence type="ECO:0000256" key="3">
    <source>
        <dbReference type="ARBA" id="ARBA00022729"/>
    </source>
</evidence>
<reference evidence="9" key="1">
    <citation type="submission" date="2016-10" db="EMBL/GenBank/DDBJ databases">
        <authorList>
            <person name="Varghese N."/>
            <person name="Submissions S."/>
        </authorList>
    </citation>
    <scope>NUCLEOTIDE SEQUENCE [LARGE SCALE GENOMIC DNA]</scope>
    <source>
        <strain evidence="9">Gh-67</strain>
    </source>
</reference>
<dbReference type="Pfam" id="PF07980">
    <property type="entry name" value="SusD_RagB"/>
    <property type="match status" value="1"/>
</dbReference>
<comment type="similarity">
    <text evidence="2">Belongs to the SusD family.</text>
</comment>